<keyword evidence="3 6" id="KW-1133">Transmembrane helix</keyword>
<accession>A0ABP0AYK8</accession>
<feature type="transmembrane region" description="Helical" evidence="6">
    <location>
        <begin position="323"/>
        <end position="341"/>
    </location>
</feature>
<feature type="transmembrane region" description="Helical" evidence="6">
    <location>
        <begin position="81"/>
        <end position="99"/>
    </location>
</feature>
<evidence type="ECO:0000256" key="1">
    <source>
        <dbReference type="ARBA" id="ARBA00004141"/>
    </source>
</evidence>
<dbReference type="EMBL" id="CAWUHC010000008">
    <property type="protein sequence ID" value="CAK7212285.1"/>
    <property type="molecule type" value="Genomic_DNA"/>
</dbReference>
<evidence type="ECO:0000313" key="8">
    <source>
        <dbReference type="EMBL" id="CAK7212285.1"/>
    </source>
</evidence>
<feature type="transmembrane region" description="Helical" evidence="6">
    <location>
        <begin position="293"/>
        <end position="311"/>
    </location>
</feature>
<evidence type="ECO:0000256" key="3">
    <source>
        <dbReference type="ARBA" id="ARBA00022989"/>
    </source>
</evidence>
<proteinExistence type="predicted"/>
<dbReference type="Gene3D" id="1.20.1720.10">
    <property type="entry name" value="Multidrug resistance protein D"/>
    <property type="match status" value="1"/>
</dbReference>
<evidence type="ECO:0000256" key="5">
    <source>
        <dbReference type="SAM" id="MobiDB-lite"/>
    </source>
</evidence>
<comment type="subcellular location">
    <subcellularLocation>
        <location evidence="1">Membrane</location>
        <topology evidence="1">Multi-pass membrane protein</topology>
    </subcellularLocation>
</comment>
<keyword evidence="9" id="KW-1185">Reference proteome</keyword>
<dbReference type="SUPFAM" id="SSF103473">
    <property type="entry name" value="MFS general substrate transporter"/>
    <property type="match status" value="1"/>
</dbReference>
<feature type="transmembrane region" description="Helical" evidence="6">
    <location>
        <begin position="237"/>
        <end position="257"/>
    </location>
</feature>
<feature type="region of interest" description="Disordered" evidence="5">
    <location>
        <begin position="1"/>
        <end position="72"/>
    </location>
</feature>
<keyword evidence="4 6" id="KW-0472">Membrane</keyword>
<feature type="transmembrane region" description="Helical" evidence="6">
    <location>
        <begin position="398"/>
        <end position="418"/>
    </location>
</feature>
<dbReference type="Pfam" id="PF07690">
    <property type="entry name" value="MFS_1"/>
    <property type="match status" value="1"/>
</dbReference>
<feature type="transmembrane region" description="Helical" evidence="6">
    <location>
        <begin position="457"/>
        <end position="479"/>
    </location>
</feature>
<comment type="caution">
    <text evidence="8">The sequence shown here is derived from an EMBL/GenBank/DDBJ whole genome shotgun (WGS) entry which is preliminary data.</text>
</comment>
<dbReference type="InterPro" id="IPR011701">
    <property type="entry name" value="MFS"/>
</dbReference>
<sequence>MKPNSPVVTVTERTGKSKSRSSHDTLVQHASERTPLLGDPTQDPNSGSAVVEREHDDDSEDTEAGSNDEALLNRQDKTKPAGFLGILALLLIGVFAANADTSLVLATYGMISSEFQSLGSASWLLTAYMLAMCGSQPLYGKLSNIYGRKTLLLVAYTLFAVGCLLCGVARSMPVVILGRLISGCGGSGMTSVVSFLIADMVPKREVASYRSYVNIVTTVGRSCGGPLGGWLAETIGWRWSFLFQVPVTLLAIVLVGWRLHVPPVVFPASTAGTTQGTEGQPAESGSRLKRIDFLGATVMCATIVTFLLPLSMGGSSLPWTHPLLLSLFAASNVLAVLFCYIELRIAREPIFPLPLLARRDVILPYAILFLQNIAQTLMMYGVPLYFQVTRAASPSAAGFYLVPAVVGNTVGGLLTGAYIQRAARYKLPTIVGTQVASFCHMMTSLRWTGNTSWLEALYIFPGGLGTGIIHASTFMAITASTSEEELAIAGGGLFLSGNFGSLLGVTLASSVIHAVTSSVANQRLPDRPDVVAHALADVDYIQSLTGRLREAIVDAYVAGFRSNFGLACIACGISLVLSVMIRERRF</sequence>
<gene>
    <name evidence="8" type="ORF">SBRCBS47491_001411</name>
</gene>
<dbReference type="PROSITE" id="PS50850">
    <property type="entry name" value="MFS"/>
    <property type="match status" value="1"/>
</dbReference>
<feature type="transmembrane region" description="Helical" evidence="6">
    <location>
        <begin position="362"/>
        <end position="386"/>
    </location>
</feature>
<feature type="domain" description="Major facilitator superfamily (MFS) profile" evidence="7">
    <location>
        <begin position="86"/>
        <end position="586"/>
    </location>
</feature>
<keyword evidence="2 6" id="KW-0812">Transmembrane</keyword>
<evidence type="ECO:0000256" key="6">
    <source>
        <dbReference type="SAM" id="Phobius"/>
    </source>
</evidence>
<dbReference type="PANTHER" id="PTHR23501:SF33">
    <property type="entry name" value="MAJOR FACILITATOR SUPERFAMILY (MFS) PROFILE DOMAIN-CONTAINING PROTEIN"/>
    <property type="match status" value="1"/>
</dbReference>
<reference evidence="8 9" key="1">
    <citation type="submission" date="2024-01" db="EMBL/GenBank/DDBJ databases">
        <authorList>
            <person name="Allen C."/>
            <person name="Tagirdzhanova G."/>
        </authorList>
    </citation>
    <scope>NUCLEOTIDE SEQUENCE [LARGE SCALE GENOMIC DNA]</scope>
</reference>
<dbReference type="Proteomes" id="UP001642406">
    <property type="component" value="Unassembled WGS sequence"/>
</dbReference>
<feature type="transmembrane region" description="Helical" evidence="6">
    <location>
        <begin position="119"/>
        <end position="139"/>
    </location>
</feature>
<feature type="transmembrane region" description="Helical" evidence="6">
    <location>
        <begin position="176"/>
        <end position="200"/>
    </location>
</feature>
<protein>
    <recommendedName>
        <fullName evidence="7">Major facilitator superfamily (MFS) profile domain-containing protein</fullName>
    </recommendedName>
</protein>
<evidence type="ECO:0000259" key="7">
    <source>
        <dbReference type="PROSITE" id="PS50850"/>
    </source>
</evidence>
<dbReference type="InterPro" id="IPR036259">
    <property type="entry name" value="MFS_trans_sf"/>
</dbReference>
<evidence type="ECO:0000256" key="4">
    <source>
        <dbReference type="ARBA" id="ARBA00023136"/>
    </source>
</evidence>
<feature type="compositionally biased region" description="Polar residues" evidence="5">
    <location>
        <begin position="1"/>
        <end position="12"/>
    </location>
</feature>
<dbReference type="InterPro" id="IPR020846">
    <property type="entry name" value="MFS_dom"/>
</dbReference>
<feature type="transmembrane region" description="Helical" evidence="6">
    <location>
        <begin position="564"/>
        <end position="581"/>
    </location>
</feature>
<feature type="transmembrane region" description="Helical" evidence="6">
    <location>
        <begin position="151"/>
        <end position="170"/>
    </location>
</feature>
<dbReference type="PANTHER" id="PTHR23501">
    <property type="entry name" value="MAJOR FACILITATOR SUPERFAMILY"/>
    <property type="match status" value="1"/>
</dbReference>
<organism evidence="8 9">
    <name type="scientific">Sporothrix bragantina</name>
    <dbReference type="NCBI Taxonomy" id="671064"/>
    <lineage>
        <taxon>Eukaryota</taxon>
        <taxon>Fungi</taxon>
        <taxon>Dikarya</taxon>
        <taxon>Ascomycota</taxon>
        <taxon>Pezizomycotina</taxon>
        <taxon>Sordariomycetes</taxon>
        <taxon>Sordariomycetidae</taxon>
        <taxon>Ophiostomatales</taxon>
        <taxon>Ophiostomataceae</taxon>
        <taxon>Sporothrix</taxon>
    </lineage>
</organism>
<dbReference type="Gene3D" id="1.20.1250.20">
    <property type="entry name" value="MFS general substrate transporter like domains"/>
    <property type="match status" value="1"/>
</dbReference>
<evidence type="ECO:0000313" key="9">
    <source>
        <dbReference type="Proteomes" id="UP001642406"/>
    </source>
</evidence>
<name>A0ABP0AYK8_9PEZI</name>
<evidence type="ECO:0000256" key="2">
    <source>
        <dbReference type="ARBA" id="ARBA00022692"/>
    </source>
</evidence>
<feature type="transmembrane region" description="Helical" evidence="6">
    <location>
        <begin position="486"/>
        <end position="515"/>
    </location>
</feature>